<reference evidence="2 3" key="1">
    <citation type="submission" date="2019-03" db="EMBL/GenBank/DDBJ databases">
        <title>First draft genome of Liparis tanakae, snailfish: a comprehensive survey of snailfish specific genes.</title>
        <authorList>
            <person name="Kim W."/>
            <person name="Song I."/>
            <person name="Jeong J.-H."/>
            <person name="Kim D."/>
            <person name="Kim S."/>
            <person name="Ryu S."/>
            <person name="Song J.Y."/>
            <person name="Lee S.K."/>
        </authorList>
    </citation>
    <scope>NUCLEOTIDE SEQUENCE [LARGE SCALE GENOMIC DNA]</scope>
    <source>
        <tissue evidence="2">Muscle</tissue>
    </source>
</reference>
<dbReference type="AlphaFoldDB" id="A0A4Z2GBA9"/>
<dbReference type="EMBL" id="SRLO01000602">
    <property type="protein sequence ID" value="TNN50876.1"/>
    <property type="molecule type" value="Genomic_DNA"/>
</dbReference>
<accession>A0A4Z2GBA9</accession>
<feature type="compositionally biased region" description="Basic and acidic residues" evidence="1">
    <location>
        <begin position="20"/>
        <end position="32"/>
    </location>
</feature>
<keyword evidence="3" id="KW-1185">Reference proteome</keyword>
<name>A0A4Z2GBA9_9TELE</name>
<feature type="compositionally biased region" description="Low complexity" evidence="1">
    <location>
        <begin position="64"/>
        <end position="73"/>
    </location>
</feature>
<protein>
    <submittedName>
        <fullName evidence="2">Uncharacterized protein</fullName>
    </submittedName>
</protein>
<feature type="region of interest" description="Disordered" evidence="1">
    <location>
        <begin position="20"/>
        <end position="75"/>
    </location>
</feature>
<evidence type="ECO:0000256" key="1">
    <source>
        <dbReference type="SAM" id="MobiDB-lite"/>
    </source>
</evidence>
<feature type="compositionally biased region" description="Basic residues" evidence="1">
    <location>
        <begin position="36"/>
        <end position="52"/>
    </location>
</feature>
<evidence type="ECO:0000313" key="2">
    <source>
        <dbReference type="EMBL" id="TNN50876.1"/>
    </source>
</evidence>
<evidence type="ECO:0000313" key="3">
    <source>
        <dbReference type="Proteomes" id="UP000314294"/>
    </source>
</evidence>
<sequence length="106" mass="12125">MHRSDRRRSISADIPIIGFDRRSQNGRSDDVTSARTIRRFNRCAPQRRRCARRGPQSERSTRGSSPPSAAPSPELNLWVNSPTLACLSPYRLMLTVHTFDRELTMN</sequence>
<comment type="caution">
    <text evidence="2">The sequence shown here is derived from an EMBL/GenBank/DDBJ whole genome shotgun (WGS) entry which is preliminary data.</text>
</comment>
<organism evidence="2 3">
    <name type="scientific">Liparis tanakae</name>
    <name type="common">Tanaka's snailfish</name>
    <dbReference type="NCBI Taxonomy" id="230148"/>
    <lineage>
        <taxon>Eukaryota</taxon>
        <taxon>Metazoa</taxon>
        <taxon>Chordata</taxon>
        <taxon>Craniata</taxon>
        <taxon>Vertebrata</taxon>
        <taxon>Euteleostomi</taxon>
        <taxon>Actinopterygii</taxon>
        <taxon>Neopterygii</taxon>
        <taxon>Teleostei</taxon>
        <taxon>Neoteleostei</taxon>
        <taxon>Acanthomorphata</taxon>
        <taxon>Eupercaria</taxon>
        <taxon>Perciformes</taxon>
        <taxon>Cottioidei</taxon>
        <taxon>Cottales</taxon>
        <taxon>Liparidae</taxon>
        <taxon>Liparis</taxon>
    </lineage>
</organism>
<proteinExistence type="predicted"/>
<dbReference type="Proteomes" id="UP000314294">
    <property type="component" value="Unassembled WGS sequence"/>
</dbReference>
<gene>
    <name evidence="2" type="ORF">EYF80_038900</name>
</gene>